<name>A0ACC0GEQ0_9ERIC</name>
<evidence type="ECO:0000313" key="1">
    <source>
        <dbReference type="EMBL" id="KAI7997896.1"/>
    </source>
</evidence>
<keyword evidence="2" id="KW-1185">Reference proteome</keyword>
<reference evidence="1 2" key="1">
    <citation type="journal article" date="2022" name="Plant J.">
        <title>Chromosome-level genome of Camellia lanceoleosa provides a valuable resource for understanding genome evolution and self-incompatibility.</title>
        <authorList>
            <person name="Gong W."/>
            <person name="Xiao S."/>
            <person name="Wang L."/>
            <person name="Liao Z."/>
            <person name="Chang Y."/>
            <person name="Mo W."/>
            <person name="Hu G."/>
            <person name="Li W."/>
            <person name="Zhao G."/>
            <person name="Zhu H."/>
            <person name="Hu X."/>
            <person name="Ji K."/>
            <person name="Xiang X."/>
            <person name="Song Q."/>
            <person name="Yuan D."/>
            <person name="Jin S."/>
            <person name="Zhang L."/>
        </authorList>
    </citation>
    <scope>NUCLEOTIDE SEQUENCE [LARGE SCALE GENOMIC DNA]</scope>
    <source>
        <strain evidence="1">SQ_2022a</strain>
    </source>
</reference>
<accession>A0ACC0GEQ0</accession>
<sequence>MYFNLTLNALIPSSTSVTMLLGFFTYLGVTGSILLGKVVPGLLTLVLRVAPLGIGAMANRGLELLSATSIISFLVTLSLYMAGCRSRDQGSSLKPHVTGNLIHDWWFGTQQNPQFMGTDYFFL</sequence>
<dbReference type="EMBL" id="CM045767">
    <property type="protein sequence ID" value="KAI7997896.1"/>
    <property type="molecule type" value="Genomic_DNA"/>
</dbReference>
<organism evidence="1 2">
    <name type="scientific">Camellia lanceoleosa</name>
    <dbReference type="NCBI Taxonomy" id="1840588"/>
    <lineage>
        <taxon>Eukaryota</taxon>
        <taxon>Viridiplantae</taxon>
        <taxon>Streptophyta</taxon>
        <taxon>Embryophyta</taxon>
        <taxon>Tracheophyta</taxon>
        <taxon>Spermatophyta</taxon>
        <taxon>Magnoliopsida</taxon>
        <taxon>eudicotyledons</taxon>
        <taxon>Gunneridae</taxon>
        <taxon>Pentapetalae</taxon>
        <taxon>asterids</taxon>
        <taxon>Ericales</taxon>
        <taxon>Theaceae</taxon>
        <taxon>Camellia</taxon>
    </lineage>
</organism>
<gene>
    <name evidence="1" type="ORF">LOK49_LG10G01488</name>
</gene>
<dbReference type="Proteomes" id="UP001060215">
    <property type="component" value="Chromosome 10"/>
</dbReference>
<protein>
    <submittedName>
        <fullName evidence="1">Delta(14)-sterol reductase</fullName>
    </submittedName>
</protein>
<proteinExistence type="predicted"/>
<comment type="caution">
    <text evidence="1">The sequence shown here is derived from an EMBL/GenBank/DDBJ whole genome shotgun (WGS) entry which is preliminary data.</text>
</comment>
<evidence type="ECO:0000313" key="2">
    <source>
        <dbReference type="Proteomes" id="UP001060215"/>
    </source>
</evidence>